<gene>
    <name evidence="1" type="ORF">CXB65_19680</name>
</gene>
<organism evidence="1 2">
    <name type="scientific">Pseudomonas monteilii</name>
    <dbReference type="NCBI Taxonomy" id="76759"/>
    <lineage>
        <taxon>Bacteria</taxon>
        <taxon>Pseudomonadati</taxon>
        <taxon>Pseudomonadota</taxon>
        <taxon>Gammaproteobacteria</taxon>
        <taxon>Pseudomonadales</taxon>
        <taxon>Pseudomonadaceae</taxon>
        <taxon>Pseudomonas</taxon>
    </lineage>
</organism>
<evidence type="ECO:0000313" key="1">
    <source>
        <dbReference type="EMBL" id="PKI19868.1"/>
    </source>
</evidence>
<sequence length="90" mass="10195">MRIGLACHVLRLFHEALLVRAFLVMCRTCLKEYPFTSGFAPGRASAAKGADVGFRNDNFTKPSKCRKIRGIWLVETLFLSAYLYDFSARC</sequence>
<dbReference type="EMBL" id="PJCG01000043">
    <property type="protein sequence ID" value="PKI19868.1"/>
    <property type="molecule type" value="Genomic_DNA"/>
</dbReference>
<accession>A0A2N1INN6</accession>
<protein>
    <submittedName>
        <fullName evidence="1">Uncharacterized protein</fullName>
    </submittedName>
</protein>
<evidence type="ECO:0000313" key="2">
    <source>
        <dbReference type="Proteomes" id="UP000233399"/>
    </source>
</evidence>
<dbReference type="Proteomes" id="UP000233399">
    <property type="component" value="Unassembled WGS sequence"/>
</dbReference>
<proteinExistence type="predicted"/>
<comment type="caution">
    <text evidence="1">The sequence shown here is derived from an EMBL/GenBank/DDBJ whole genome shotgun (WGS) entry which is preliminary data.</text>
</comment>
<reference evidence="1 2" key="1">
    <citation type="submission" date="2017-12" db="EMBL/GenBank/DDBJ databases">
        <title>Isolation and characterization of an aerobic denitrifying Pseudomonas monteilii CY06 from aquaculture ponds.</title>
        <authorList>
            <person name="Ma Q."/>
            <person name="Cai Y."/>
            <person name="He Z."/>
        </authorList>
    </citation>
    <scope>NUCLEOTIDE SEQUENCE [LARGE SCALE GENOMIC DNA]</scope>
    <source>
        <strain evidence="1 2">CY06</strain>
    </source>
</reference>
<name>A0A2N1INN6_9PSED</name>
<dbReference type="AlphaFoldDB" id="A0A2N1INN6"/>